<dbReference type="Proteomes" id="UP000276133">
    <property type="component" value="Unassembled WGS sequence"/>
</dbReference>
<sequence>MYFQHKCGRFFFKLRSFKISSFYQYSFYRKSVPSEMFVIKSFSFYGVSLNGGTTVTKWLKIFNSLATLKAENFIDRNNGSEYLHYGLL</sequence>
<dbReference type="EMBL" id="REGN01001120">
    <property type="protein sequence ID" value="RNA36812.1"/>
    <property type="molecule type" value="Genomic_DNA"/>
</dbReference>
<gene>
    <name evidence="1" type="ORF">BpHYR1_007419</name>
</gene>
<name>A0A3M7SM68_BRAPC</name>
<organism evidence="1 2">
    <name type="scientific">Brachionus plicatilis</name>
    <name type="common">Marine rotifer</name>
    <name type="synonym">Brachionus muelleri</name>
    <dbReference type="NCBI Taxonomy" id="10195"/>
    <lineage>
        <taxon>Eukaryota</taxon>
        <taxon>Metazoa</taxon>
        <taxon>Spiralia</taxon>
        <taxon>Gnathifera</taxon>
        <taxon>Rotifera</taxon>
        <taxon>Eurotatoria</taxon>
        <taxon>Monogononta</taxon>
        <taxon>Pseudotrocha</taxon>
        <taxon>Ploima</taxon>
        <taxon>Brachionidae</taxon>
        <taxon>Brachionus</taxon>
    </lineage>
</organism>
<protein>
    <submittedName>
        <fullName evidence="1">Uncharacterized protein</fullName>
    </submittedName>
</protein>
<keyword evidence="2" id="KW-1185">Reference proteome</keyword>
<evidence type="ECO:0000313" key="2">
    <source>
        <dbReference type="Proteomes" id="UP000276133"/>
    </source>
</evidence>
<proteinExistence type="predicted"/>
<comment type="caution">
    <text evidence="1">The sequence shown here is derived from an EMBL/GenBank/DDBJ whole genome shotgun (WGS) entry which is preliminary data.</text>
</comment>
<accession>A0A3M7SM68</accession>
<dbReference type="AlphaFoldDB" id="A0A3M7SM68"/>
<evidence type="ECO:0000313" key="1">
    <source>
        <dbReference type="EMBL" id="RNA36812.1"/>
    </source>
</evidence>
<reference evidence="1 2" key="1">
    <citation type="journal article" date="2018" name="Sci. Rep.">
        <title>Genomic signatures of local adaptation to the degree of environmental predictability in rotifers.</title>
        <authorList>
            <person name="Franch-Gras L."/>
            <person name="Hahn C."/>
            <person name="Garcia-Roger E.M."/>
            <person name="Carmona M.J."/>
            <person name="Serra M."/>
            <person name="Gomez A."/>
        </authorList>
    </citation>
    <scope>NUCLEOTIDE SEQUENCE [LARGE SCALE GENOMIC DNA]</scope>
    <source>
        <strain evidence="1">HYR1</strain>
    </source>
</reference>